<evidence type="ECO:0000313" key="14">
    <source>
        <dbReference type="EMBL" id="KAK6468330.1"/>
    </source>
</evidence>
<keyword evidence="3" id="KW-0235">DNA replication</keyword>
<dbReference type="Proteomes" id="UP001369086">
    <property type="component" value="Unassembled WGS sequence"/>
</dbReference>
<evidence type="ECO:0000256" key="6">
    <source>
        <dbReference type="ARBA" id="ARBA00023204"/>
    </source>
</evidence>
<feature type="compositionally biased region" description="Basic and acidic residues" evidence="9">
    <location>
        <begin position="269"/>
        <end position="278"/>
    </location>
</feature>
<evidence type="ECO:0000259" key="12">
    <source>
        <dbReference type="Pfam" id="PF15539"/>
    </source>
</evidence>
<feature type="compositionally biased region" description="Acidic residues" evidence="9">
    <location>
        <begin position="603"/>
        <end position="618"/>
    </location>
</feature>
<proteinExistence type="inferred from homology"/>
<evidence type="ECO:0000313" key="15">
    <source>
        <dbReference type="Proteomes" id="UP001369086"/>
    </source>
</evidence>
<feature type="region of interest" description="Disordered" evidence="9">
    <location>
        <begin position="855"/>
        <end position="961"/>
    </location>
</feature>
<evidence type="ECO:0000256" key="5">
    <source>
        <dbReference type="ARBA" id="ARBA00023186"/>
    </source>
</evidence>
<dbReference type="EMBL" id="JAHFZB010000045">
    <property type="protein sequence ID" value="KAK6468330.1"/>
    <property type="molecule type" value="Genomic_DNA"/>
</dbReference>
<feature type="region of interest" description="Disordered" evidence="9">
    <location>
        <begin position="589"/>
        <end position="674"/>
    </location>
</feature>
<keyword evidence="8" id="KW-0131">Cell cycle</keyword>
<feature type="compositionally biased region" description="Acidic residues" evidence="9">
    <location>
        <begin position="626"/>
        <end position="645"/>
    </location>
</feature>
<keyword evidence="7" id="KW-0539">Nucleus</keyword>
<keyword evidence="6" id="KW-0234">DNA repair</keyword>
<protein>
    <submittedName>
        <fullName evidence="14">Chromatin assembly factor 1 subunit A isoform X1</fullName>
    </submittedName>
</protein>
<dbReference type="PANTHER" id="PTHR15272:SF0">
    <property type="entry name" value="CHROMATIN ASSEMBLY FACTOR 1 SUBUNIT A"/>
    <property type="match status" value="1"/>
</dbReference>
<feature type="compositionally biased region" description="Polar residues" evidence="9">
    <location>
        <begin position="139"/>
        <end position="177"/>
    </location>
</feature>
<comment type="subcellular location">
    <subcellularLocation>
        <location evidence="1">Nucleus</location>
    </subcellularLocation>
</comment>
<accession>A0ABR0Y6Q4</accession>
<feature type="domain" description="Chromatin assembly factor 1 p150 subunit acidic region" evidence="10">
    <location>
        <begin position="353"/>
        <end position="491"/>
    </location>
</feature>
<feature type="compositionally biased region" description="Basic and acidic residues" evidence="9">
    <location>
        <begin position="123"/>
        <end position="138"/>
    </location>
</feature>
<reference evidence="14 15" key="1">
    <citation type="submission" date="2021-05" db="EMBL/GenBank/DDBJ databases">
        <authorList>
            <person name="Zahm M."/>
            <person name="Klopp C."/>
            <person name="Cabau C."/>
            <person name="Kuhl H."/>
            <person name="Suciu R."/>
            <person name="Ciorpac M."/>
            <person name="Holostenco D."/>
            <person name="Gessner J."/>
            <person name="Wuertz S."/>
            <person name="Hohne C."/>
            <person name="Stock M."/>
            <person name="Gislard M."/>
            <person name="Lluch J."/>
            <person name="Milhes M."/>
            <person name="Lampietro C."/>
            <person name="Lopez Roques C."/>
            <person name="Donnadieu C."/>
            <person name="Du K."/>
            <person name="Schartl M."/>
            <person name="Guiguen Y."/>
        </authorList>
    </citation>
    <scope>NUCLEOTIDE SEQUENCE [LARGE SCALE GENOMIC DNA]</scope>
    <source>
        <strain evidence="14">Hh-F2</strain>
        <tissue evidence="14">Blood</tissue>
    </source>
</reference>
<feature type="compositionally biased region" description="Acidic residues" evidence="9">
    <location>
        <begin position="279"/>
        <end position="291"/>
    </location>
</feature>
<dbReference type="InterPro" id="IPR029091">
    <property type="entry name" value="CAF1_p150_N"/>
</dbReference>
<evidence type="ECO:0000259" key="11">
    <source>
        <dbReference type="Pfam" id="PF12253"/>
    </source>
</evidence>
<feature type="region of interest" description="Disordered" evidence="9">
    <location>
        <begin position="18"/>
        <end position="450"/>
    </location>
</feature>
<comment type="similarity">
    <text evidence="2">Belongs to the CHAF1A family.</text>
</comment>
<feature type="compositionally biased region" description="Low complexity" evidence="9">
    <location>
        <begin position="292"/>
        <end position="311"/>
    </location>
</feature>
<dbReference type="Pfam" id="PF15539">
    <property type="entry name" value="CAF1-p150_C2"/>
    <property type="match status" value="1"/>
</dbReference>
<evidence type="ECO:0000256" key="2">
    <source>
        <dbReference type="ARBA" id="ARBA00006913"/>
    </source>
</evidence>
<dbReference type="InterPro" id="IPR022043">
    <property type="entry name" value="CAF1A_DD"/>
</dbReference>
<evidence type="ECO:0000256" key="9">
    <source>
        <dbReference type="SAM" id="MobiDB-lite"/>
    </source>
</evidence>
<name>A0ABR0Y6Q4_HUSHU</name>
<feature type="domain" description="Chromatin assembly factor 1 subunit p150 N-terminal" evidence="13">
    <location>
        <begin position="1"/>
        <end position="197"/>
    </location>
</feature>
<evidence type="ECO:0000256" key="3">
    <source>
        <dbReference type="ARBA" id="ARBA00022705"/>
    </source>
</evidence>
<gene>
    <name evidence="14" type="ORF">HHUSO_G34149</name>
</gene>
<feature type="domain" description="Chromatin assembly factor 1 subunit p150 C-terminal" evidence="12">
    <location>
        <begin position="678"/>
        <end position="938"/>
    </location>
</feature>
<feature type="compositionally biased region" description="Low complexity" evidence="9">
    <location>
        <begin position="866"/>
        <end position="882"/>
    </location>
</feature>
<feature type="compositionally biased region" description="Low complexity" evidence="9">
    <location>
        <begin position="951"/>
        <end position="961"/>
    </location>
</feature>
<feature type="domain" description="Chromatin assembly factor 1 subunit A dimerization" evidence="11">
    <location>
        <begin position="566"/>
        <end position="633"/>
    </location>
</feature>
<dbReference type="InterPro" id="IPR021644">
    <property type="entry name" value="CAF-1_p150_acidic"/>
</dbReference>
<evidence type="ECO:0000259" key="13">
    <source>
        <dbReference type="Pfam" id="PF15557"/>
    </source>
</evidence>
<evidence type="ECO:0000256" key="1">
    <source>
        <dbReference type="ARBA" id="ARBA00004123"/>
    </source>
</evidence>
<keyword evidence="4" id="KW-0227">DNA damage</keyword>
<organism evidence="14 15">
    <name type="scientific">Huso huso</name>
    <name type="common">Beluga</name>
    <name type="synonym">Acipenser huso</name>
    <dbReference type="NCBI Taxonomy" id="61971"/>
    <lineage>
        <taxon>Eukaryota</taxon>
        <taxon>Metazoa</taxon>
        <taxon>Chordata</taxon>
        <taxon>Craniata</taxon>
        <taxon>Vertebrata</taxon>
        <taxon>Euteleostomi</taxon>
        <taxon>Actinopterygii</taxon>
        <taxon>Chondrostei</taxon>
        <taxon>Acipenseriformes</taxon>
        <taxon>Acipenseridae</taxon>
        <taxon>Huso</taxon>
    </lineage>
</organism>
<comment type="caution">
    <text evidence="14">The sequence shown here is derived from an EMBL/GenBank/DDBJ whole genome shotgun (WGS) entry which is preliminary data.</text>
</comment>
<feature type="compositionally biased region" description="Acidic residues" evidence="9">
    <location>
        <begin position="918"/>
        <end position="927"/>
    </location>
</feature>
<feature type="compositionally biased region" description="Polar residues" evidence="9">
    <location>
        <begin position="317"/>
        <end position="330"/>
    </location>
</feature>
<dbReference type="InterPro" id="IPR029105">
    <property type="entry name" value="CAF1-p150_C2"/>
</dbReference>
<feature type="compositionally biased region" description="Polar residues" evidence="9">
    <location>
        <begin position="185"/>
        <end position="194"/>
    </location>
</feature>
<evidence type="ECO:0000259" key="10">
    <source>
        <dbReference type="Pfam" id="PF11600"/>
    </source>
</evidence>
<feature type="compositionally biased region" description="Polar residues" evidence="9">
    <location>
        <begin position="1011"/>
        <end position="1020"/>
    </location>
</feature>
<feature type="compositionally biased region" description="Basic and acidic residues" evidence="9">
    <location>
        <begin position="30"/>
        <end position="39"/>
    </location>
</feature>
<feature type="region of interest" description="Disordered" evidence="9">
    <location>
        <begin position="994"/>
        <end position="1033"/>
    </location>
</feature>
<dbReference type="Pfam" id="PF15557">
    <property type="entry name" value="CAF1-p150_N"/>
    <property type="match status" value="1"/>
</dbReference>
<keyword evidence="15" id="KW-1185">Reference proteome</keyword>
<dbReference type="PANTHER" id="PTHR15272">
    <property type="entry name" value="CHROMATIN ASSEMBLY FACTOR 1 SUBUNIT A CAF-1 SUBUNIT A"/>
    <property type="match status" value="1"/>
</dbReference>
<dbReference type="Pfam" id="PF11600">
    <property type="entry name" value="CAF1A_acidic"/>
    <property type="match status" value="1"/>
</dbReference>
<evidence type="ECO:0000256" key="7">
    <source>
        <dbReference type="ARBA" id="ARBA00023242"/>
    </source>
</evidence>
<sequence length="1047" mass="116622">MECKAKSRAAAKKLVQARLPFKRLNPVPKENGESVELKKPRQHGPASAPKQHLDTSASDVENEHYPSLRLEAPSVVTLVNGRGPLDTFMSRGARGKGKSVDTPCLTIDLTEDSNSAPCPGDHTAVRESELNQDKRESESQLNQDSTQRESQLNQDSTQRESQLNQDSTQRESQLNQDSRQREDSTQTGTLTNGEASPRADVAMDTSTADQSDCEMEMSENRSLDSSCSAGKETTKISSSKAERTPRAGPEPGEQHRKGAPEEGNPPRTESLDESRVTEAEETEEEEEELSPENDSLLSPSSVSSLSTAESSPEGCRSTGSCSASTPTHKPQTPKIKRTTEEKAKRRSLKDQEREDKRIKLQAEKEERERAREEAKAAKERAKEEAKKKREEEKEAREKEKREKKEKEEREKAEKLLVKEEKRKEKQEALEAKQEEKRKKEEEKRLKEEKERVKAEKAEIRRFFQKPKTLQAPRTLAAACGKFAPFEIKENMTLAPLTRVLCDQEVLEQLDQYLQAPDRSANGLLEWKSRKPRRCGPTSPRTSDCVVLVEGSKPDGVPARQECGRMKLLHFCENYRPAYWGTWRKRSSKIKPRNPLSQDKELLDYEVDSDEEWEEEEPGESLSHSEGDDDDEGGGEAAGDDEDDDGFFVPHGYLSDGEGASEEESADPENQKVRQKLKAREWDELLSKGRVKVLQAVVLGCVWECEGPPGDTVLRTLRDYAVCVLDTRLGEEAGTPESMSKEKRDDYILSQMLPLLHGNVNGSKAIIREFQECWRGRAGLPSPPDSLAGSSEDSVPSKYRLKRLISESAVYEKRPALRRWCWYVHEAVLKRFSREELPVPCQWSYITQVPYAGREEAGTAGTGGGSTHSTPLSSSSSPAASGSAKRKQKGSMSITKFMRRSKGAEQQSEGMETDGFQADTEEDEDDPDCVIVQNTDSKQGCADSVQMERAVPSSRPLSESCPLLPSPLRELSPPPVPPQSWQVCAAAESCPPLRELSPPLVPSQRAVPSSRPPSESWQSTGLKRGGSGFQSPKGLISHSEALIGWVVK</sequence>
<evidence type="ECO:0000256" key="8">
    <source>
        <dbReference type="ARBA" id="ARBA00023306"/>
    </source>
</evidence>
<dbReference type="Pfam" id="PF12253">
    <property type="entry name" value="CAF1A_dimeriz"/>
    <property type="match status" value="1"/>
</dbReference>
<feature type="compositionally biased region" description="Basic and acidic residues" evidence="9">
    <location>
        <begin position="337"/>
        <end position="450"/>
    </location>
</feature>
<keyword evidence="5" id="KW-0143">Chaperone</keyword>
<evidence type="ECO:0000256" key="4">
    <source>
        <dbReference type="ARBA" id="ARBA00022763"/>
    </source>
</evidence>